<comment type="pathway">
    <text evidence="2 9">Bacterial outer membrane biogenesis; LPS core biosynthesis.</text>
</comment>
<proteinExistence type="inferred from homology"/>
<evidence type="ECO:0000256" key="1">
    <source>
        <dbReference type="ARBA" id="ARBA00004196"/>
    </source>
</evidence>
<keyword evidence="9" id="KW-0812">Transmembrane</keyword>
<evidence type="ECO:0000259" key="11">
    <source>
        <dbReference type="Pfam" id="PF04413"/>
    </source>
</evidence>
<keyword evidence="9" id="KW-1133">Transmembrane helix</keyword>
<evidence type="ECO:0000256" key="5">
    <source>
        <dbReference type="ARBA" id="ARBA00022519"/>
    </source>
</evidence>
<dbReference type="RefSeq" id="WP_246971447.1">
    <property type="nucleotide sequence ID" value="NZ_JAKGAN010000004.1"/>
</dbReference>
<feature type="domain" description="3-deoxy-D-manno-octulosonic-acid transferase N-terminal" evidence="11">
    <location>
        <begin position="37"/>
        <end position="215"/>
    </location>
</feature>
<evidence type="ECO:0000313" key="12">
    <source>
        <dbReference type="EMBL" id="MFC4537687.1"/>
    </source>
</evidence>
<evidence type="ECO:0000256" key="4">
    <source>
        <dbReference type="ARBA" id="ARBA00019077"/>
    </source>
</evidence>
<dbReference type="InterPro" id="IPR001296">
    <property type="entry name" value="Glyco_trans_1"/>
</dbReference>
<evidence type="ECO:0000256" key="7">
    <source>
        <dbReference type="ARBA" id="ARBA00031445"/>
    </source>
</evidence>
<evidence type="ECO:0000256" key="6">
    <source>
        <dbReference type="ARBA" id="ARBA00022679"/>
    </source>
</evidence>
<comment type="subcellular location">
    <subcellularLocation>
        <location evidence="1">Cell envelope</location>
    </subcellularLocation>
    <subcellularLocation>
        <location evidence="9">Cell membrane</location>
    </subcellularLocation>
</comment>
<keyword evidence="5" id="KW-0997">Cell inner membrane</keyword>
<feature type="domain" description="Glycosyl transferase family 1" evidence="10">
    <location>
        <begin position="250"/>
        <end position="403"/>
    </location>
</feature>
<evidence type="ECO:0000256" key="3">
    <source>
        <dbReference type="ARBA" id="ARBA00012621"/>
    </source>
</evidence>
<protein>
    <recommendedName>
        <fullName evidence="4 9">3-deoxy-D-manno-octulosonic acid transferase</fullName>
        <shortName evidence="9">Kdo transferase</shortName>
        <ecNumber evidence="3 9">2.4.99.12</ecNumber>
    </recommendedName>
    <alternativeName>
        <fullName evidence="7 9">Lipid IV(A) 3-deoxy-D-manno-octulosonic acid transferase</fullName>
    </alternativeName>
</protein>
<evidence type="ECO:0000256" key="2">
    <source>
        <dbReference type="ARBA" id="ARBA00004713"/>
    </source>
</evidence>
<dbReference type="InterPro" id="IPR038107">
    <property type="entry name" value="Glycos_transf_N_sf"/>
</dbReference>
<keyword evidence="9" id="KW-0448">Lipopolysaccharide biosynthesis</keyword>
<name>A0ABV9CYC6_9GAMM</name>
<keyword evidence="6 9" id="KW-0808">Transferase</keyword>
<evidence type="ECO:0000259" key="10">
    <source>
        <dbReference type="Pfam" id="PF00534"/>
    </source>
</evidence>
<organism evidence="12 13">
    <name type="scientific">Chromohalobacter sarecensis</name>
    <dbReference type="NCBI Taxonomy" id="245294"/>
    <lineage>
        <taxon>Bacteria</taxon>
        <taxon>Pseudomonadati</taxon>
        <taxon>Pseudomonadota</taxon>
        <taxon>Gammaproteobacteria</taxon>
        <taxon>Oceanospirillales</taxon>
        <taxon>Halomonadaceae</taxon>
        <taxon>Chromohalobacter</taxon>
    </lineage>
</organism>
<gene>
    <name evidence="12" type="primary">waaA</name>
    <name evidence="12" type="ORF">ACFO0U_02665</name>
</gene>
<comment type="function">
    <text evidence="9">Involved in lipopolysaccharide (LPS) biosynthesis. Catalyzes the transfer of 3-deoxy-D-manno-octulosonate (Kdo) residue(s) from CMP-Kdo to lipid IV(A), the tetraacyldisaccharide-1,4'-bisphosphate precursor of lipid A.</text>
</comment>
<dbReference type="PANTHER" id="PTHR42755:SF1">
    <property type="entry name" value="3-DEOXY-D-MANNO-OCTULOSONIC ACID TRANSFERASE, MITOCHONDRIAL-RELATED"/>
    <property type="match status" value="1"/>
</dbReference>
<dbReference type="SUPFAM" id="SSF53756">
    <property type="entry name" value="UDP-Glycosyltransferase/glycogen phosphorylase"/>
    <property type="match status" value="1"/>
</dbReference>
<keyword evidence="9" id="KW-0472">Membrane</keyword>
<comment type="caution">
    <text evidence="12">The sequence shown here is derived from an EMBL/GenBank/DDBJ whole genome shotgun (WGS) entry which is preliminary data.</text>
</comment>
<dbReference type="Pfam" id="PF04413">
    <property type="entry name" value="Glycos_transf_N"/>
    <property type="match status" value="1"/>
</dbReference>
<dbReference type="InterPro" id="IPR007507">
    <property type="entry name" value="Glycos_transf_N"/>
</dbReference>
<dbReference type="Gene3D" id="3.40.50.11720">
    <property type="entry name" value="3-Deoxy-D-manno-octulosonic-acid transferase, N-terminal domain"/>
    <property type="match status" value="1"/>
</dbReference>
<sequence>MMAPGVARGLYSALLYLLSPLIWWRVWREHALTNKRAERLALIADAADGPPTIWLHAASVGEVLAARPLIEALAERHADHHLVVTTMTATGAERVRALFPAERYALTHYFLPLDFPGAARRFIARLRPRLAIIVETELWPNLLATCERQHVPVVVANARLSDKAFQGYRKVAPLLRGALGAVSWLAAKSSADLERFTALGLAREHGEVVGSIKFDLPINAELRDEGERLHTQWGSRFVWVAGSTHEGEDEQVLAAHARLRRTHPQALLVLVPRHPQRFSAVAELCEARGERLARRSQGETPSAETSVLLGDTMGELMRFYAAADAAFVGGSLVPIGGHNLLEPAALGVPVLTGPHLENFQDIAETLREAQALCEVDAAEALGEALATLADDPDQRRRLGAAGEAVVAANRGALEKTLQGIAARLLTRSNA</sequence>
<dbReference type="GO" id="GO:0043842">
    <property type="term" value="F:Kdo transferase activity"/>
    <property type="evidence" value="ECO:0007669"/>
    <property type="project" value="UniProtKB-EC"/>
</dbReference>
<dbReference type="Gene3D" id="3.40.50.2000">
    <property type="entry name" value="Glycogen Phosphorylase B"/>
    <property type="match status" value="1"/>
</dbReference>
<reference evidence="13" key="1">
    <citation type="journal article" date="2019" name="Int. J. Syst. Evol. Microbiol.">
        <title>The Global Catalogue of Microorganisms (GCM) 10K type strain sequencing project: providing services to taxonomists for standard genome sequencing and annotation.</title>
        <authorList>
            <consortium name="The Broad Institute Genomics Platform"/>
            <consortium name="The Broad Institute Genome Sequencing Center for Infectious Disease"/>
            <person name="Wu L."/>
            <person name="Ma J."/>
        </authorList>
    </citation>
    <scope>NUCLEOTIDE SEQUENCE [LARGE SCALE GENOMIC DNA]</scope>
    <source>
        <strain evidence="13">CGMCC 1.12121</strain>
    </source>
</reference>
<comment type="catalytic activity">
    <reaction evidence="8 9">
        <text>lipid IVA (E. coli) + CMP-3-deoxy-beta-D-manno-octulosonate = alpha-Kdo-(2-&gt;6)-lipid IVA (E. coli) + CMP + H(+)</text>
        <dbReference type="Rhea" id="RHEA:28066"/>
        <dbReference type="ChEBI" id="CHEBI:15378"/>
        <dbReference type="ChEBI" id="CHEBI:58603"/>
        <dbReference type="ChEBI" id="CHEBI:60364"/>
        <dbReference type="ChEBI" id="CHEBI:60377"/>
        <dbReference type="ChEBI" id="CHEBI:85987"/>
        <dbReference type="EC" id="2.4.99.12"/>
    </reaction>
</comment>
<dbReference type="Pfam" id="PF00534">
    <property type="entry name" value="Glycos_transf_1"/>
    <property type="match status" value="1"/>
</dbReference>
<accession>A0ABV9CYC6</accession>
<dbReference type="EC" id="2.4.99.12" evidence="3 9"/>
<evidence type="ECO:0000256" key="9">
    <source>
        <dbReference type="RuleBase" id="RU365103"/>
    </source>
</evidence>
<dbReference type="InterPro" id="IPR039901">
    <property type="entry name" value="Kdotransferase"/>
</dbReference>
<keyword evidence="9" id="KW-1003">Cell membrane</keyword>
<evidence type="ECO:0000256" key="8">
    <source>
        <dbReference type="ARBA" id="ARBA00049183"/>
    </source>
</evidence>
<dbReference type="Proteomes" id="UP001596030">
    <property type="component" value="Unassembled WGS sequence"/>
</dbReference>
<dbReference type="NCBIfam" id="NF004388">
    <property type="entry name" value="PRK05749.1-4"/>
    <property type="match status" value="1"/>
</dbReference>
<keyword evidence="12" id="KW-0328">Glycosyltransferase</keyword>
<comment type="similarity">
    <text evidence="9">Belongs to the glycosyltransferase group 1 family.</text>
</comment>
<keyword evidence="13" id="KW-1185">Reference proteome</keyword>
<evidence type="ECO:0000313" key="13">
    <source>
        <dbReference type="Proteomes" id="UP001596030"/>
    </source>
</evidence>
<feature type="transmembrane region" description="Helical" evidence="9">
    <location>
        <begin position="6"/>
        <end position="26"/>
    </location>
</feature>
<dbReference type="PANTHER" id="PTHR42755">
    <property type="entry name" value="3-DEOXY-MANNO-OCTULOSONATE CYTIDYLYLTRANSFERASE"/>
    <property type="match status" value="1"/>
</dbReference>
<dbReference type="EMBL" id="JBHSEU010000006">
    <property type="protein sequence ID" value="MFC4537687.1"/>
    <property type="molecule type" value="Genomic_DNA"/>
</dbReference>